<evidence type="ECO:0008006" key="3">
    <source>
        <dbReference type="Google" id="ProtNLM"/>
    </source>
</evidence>
<dbReference type="Proteomes" id="UP000502248">
    <property type="component" value="Chromosome"/>
</dbReference>
<name>A0A7Z2VL89_9BACL</name>
<gene>
    <name evidence="1" type="ORF">HH215_20735</name>
</gene>
<accession>A0A7Z2VL89</accession>
<dbReference type="EMBL" id="CP051680">
    <property type="protein sequence ID" value="QJD85361.1"/>
    <property type="molecule type" value="Genomic_DNA"/>
</dbReference>
<proteinExistence type="predicted"/>
<evidence type="ECO:0000313" key="2">
    <source>
        <dbReference type="Proteomes" id="UP000502248"/>
    </source>
</evidence>
<organism evidence="1 2">
    <name type="scientific">Cohnella herbarum</name>
    <dbReference type="NCBI Taxonomy" id="2728023"/>
    <lineage>
        <taxon>Bacteria</taxon>
        <taxon>Bacillati</taxon>
        <taxon>Bacillota</taxon>
        <taxon>Bacilli</taxon>
        <taxon>Bacillales</taxon>
        <taxon>Paenibacillaceae</taxon>
        <taxon>Cohnella</taxon>
    </lineage>
</organism>
<dbReference type="AlphaFoldDB" id="A0A7Z2VL89"/>
<reference evidence="1 2" key="1">
    <citation type="submission" date="2020-04" db="EMBL/GenBank/DDBJ databases">
        <title>Genome sequencing of novel species.</title>
        <authorList>
            <person name="Heo J."/>
            <person name="Kim S.-J."/>
            <person name="Kim J.-S."/>
            <person name="Hong S.-B."/>
            <person name="Kwon S.-W."/>
        </authorList>
    </citation>
    <scope>NUCLEOTIDE SEQUENCE [LARGE SCALE GENOMIC DNA]</scope>
    <source>
        <strain evidence="1 2">MFER-1</strain>
    </source>
</reference>
<dbReference type="KEGG" id="cheb:HH215_20735"/>
<sequence length="279" mass="31784">MKEPELLREVMNWEKTVDEDLPEWERPSGLYLGILGDGNGGYSCSPADSVTFARTGMDGIHYALLTDFGTMENGEEAPVICVSPMDFGNCARLVACNLREFFSLTFAGNELLLLNDFSSREEYLEAVRRERQSIADENGDQRERRLRKESLSKSAIERFGLTTFPDPYEYLQQIRAQRKARIAVRTMDGIGIMPTQPERNGMRFESHPWSAKGEIPYHQLDELLSFIGSAETETLLSFVRDYQAQAIRDANSLLLLHDELEKRGLHPVAKRLLHCMDND</sequence>
<evidence type="ECO:0000313" key="1">
    <source>
        <dbReference type="EMBL" id="QJD85361.1"/>
    </source>
</evidence>
<protein>
    <recommendedName>
        <fullName evidence="3">SMI1/KNR4 family protein</fullName>
    </recommendedName>
</protein>
<dbReference type="RefSeq" id="WP_169281626.1">
    <property type="nucleotide sequence ID" value="NZ_CP051680.1"/>
</dbReference>
<keyword evidence="2" id="KW-1185">Reference proteome</keyword>